<accession>A0A8S1Y0N4</accession>
<evidence type="ECO:0000313" key="2">
    <source>
        <dbReference type="Proteomes" id="UP000689195"/>
    </source>
</evidence>
<dbReference type="Proteomes" id="UP000689195">
    <property type="component" value="Unassembled WGS sequence"/>
</dbReference>
<reference evidence="1" key="1">
    <citation type="submission" date="2021-01" db="EMBL/GenBank/DDBJ databases">
        <authorList>
            <consortium name="Genoscope - CEA"/>
            <person name="William W."/>
        </authorList>
    </citation>
    <scope>NUCLEOTIDE SEQUENCE</scope>
</reference>
<keyword evidence="2" id="KW-1185">Reference proteome</keyword>
<dbReference type="EMBL" id="CAJJDO010000147">
    <property type="protein sequence ID" value="CAD8207561.1"/>
    <property type="molecule type" value="Genomic_DNA"/>
</dbReference>
<gene>
    <name evidence="1" type="ORF">PPENT_87.1.T1470150</name>
</gene>
<protein>
    <submittedName>
        <fullName evidence="1">Uncharacterized protein</fullName>
    </submittedName>
</protein>
<organism evidence="1 2">
    <name type="scientific">Paramecium pentaurelia</name>
    <dbReference type="NCBI Taxonomy" id="43138"/>
    <lineage>
        <taxon>Eukaryota</taxon>
        <taxon>Sar</taxon>
        <taxon>Alveolata</taxon>
        <taxon>Ciliophora</taxon>
        <taxon>Intramacronucleata</taxon>
        <taxon>Oligohymenophorea</taxon>
        <taxon>Peniculida</taxon>
        <taxon>Parameciidae</taxon>
        <taxon>Paramecium</taxon>
    </lineage>
</organism>
<name>A0A8S1Y0N4_9CILI</name>
<dbReference type="PANTHER" id="PTHR45737:SF6">
    <property type="entry name" value="VON WILLEBRAND FACTOR A DOMAIN-CONTAINING PROTEIN 5A"/>
    <property type="match status" value="1"/>
</dbReference>
<comment type="caution">
    <text evidence="1">The sequence shown here is derived from an EMBL/GenBank/DDBJ whole genome shotgun (WGS) entry which is preliminary data.</text>
</comment>
<dbReference type="AlphaFoldDB" id="A0A8S1Y0N4"/>
<dbReference type="OrthoDB" id="312927at2759"/>
<proteinExistence type="predicted"/>
<sequence length="241" mass="28482">MDQYEFGIVKELEEEKQDYKKGIQEGKTMAFCEEDQKIPNIKKVKLVFEYIQPLQVFLNQFWKLELQPMIDKIYLAINELQNTDDGYAQLFSFINENVYIWTMKLIMGKPITYVKSPTHSILFHSDINMKEKQISLQSPQDQLYISLDMDDPENLKPNQRFELLFSSKHINDPCTILSHTNNDALQHIKYCATLNLIPKFNEFSIDDAYQSYINGFNLPSQTQIQRVFQRDTKKLKEQNKC</sequence>
<dbReference type="PANTHER" id="PTHR45737">
    <property type="entry name" value="VON WILLEBRAND FACTOR A DOMAIN-CONTAINING PROTEIN 5A"/>
    <property type="match status" value="1"/>
</dbReference>
<evidence type="ECO:0000313" key="1">
    <source>
        <dbReference type="EMBL" id="CAD8207561.1"/>
    </source>
</evidence>